<evidence type="ECO:0000256" key="2">
    <source>
        <dbReference type="ARBA" id="ARBA00005879"/>
    </source>
</evidence>
<dbReference type="PROSITE" id="PS00840">
    <property type="entry name" value="SUMT_2"/>
    <property type="match status" value="1"/>
</dbReference>
<dbReference type="UniPathway" id="UPA00148"/>
<evidence type="ECO:0000256" key="7">
    <source>
        <dbReference type="RuleBase" id="RU003960"/>
    </source>
</evidence>
<dbReference type="PANTHER" id="PTHR45790">
    <property type="entry name" value="SIROHEME SYNTHASE-RELATED"/>
    <property type="match status" value="1"/>
</dbReference>
<dbReference type="Gene3D" id="3.30.950.10">
    <property type="entry name" value="Methyltransferase, Cobalt-precorrin-4 Transmethylase, Domain 2"/>
    <property type="match status" value="1"/>
</dbReference>
<dbReference type="Pfam" id="PF00590">
    <property type="entry name" value="TP_methylase"/>
    <property type="match status" value="1"/>
</dbReference>
<dbReference type="InterPro" id="IPR003043">
    <property type="entry name" value="Uropor_MeTrfase_CS"/>
</dbReference>
<feature type="domain" description="Tetrapyrrole methylase" evidence="8">
    <location>
        <begin position="3"/>
        <end position="209"/>
    </location>
</feature>
<dbReference type="EMBL" id="FNWJ01000001">
    <property type="protein sequence ID" value="SEH12865.1"/>
    <property type="molecule type" value="Genomic_DNA"/>
</dbReference>
<dbReference type="OrthoDB" id="9815856at2"/>
<organism evidence="9 10">
    <name type="scientific">Thermoleophilum album</name>
    <dbReference type="NCBI Taxonomy" id="29539"/>
    <lineage>
        <taxon>Bacteria</taxon>
        <taxon>Bacillati</taxon>
        <taxon>Actinomycetota</taxon>
        <taxon>Thermoleophilia</taxon>
        <taxon>Thermoleophilales</taxon>
        <taxon>Thermoleophilaceae</taxon>
        <taxon>Thermoleophilum</taxon>
    </lineage>
</organism>
<keyword evidence="4 7" id="KW-0489">Methyltransferase</keyword>
<evidence type="ECO:0000256" key="6">
    <source>
        <dbReference type="ARBA" id="ARBA00022691"/>
    </source>
</evidence>
<dbReference type="NCBIfam" id="TIGR01465">
    <property type="entry name" value="cobM_cbiF"/>
    <property type="match status" value="1"/>
</dbReference>
<proteinExistence type="inferred from homology"/>
<keyword evidence="3" id="KW-0169">Cobalamin biosynthesis</keyword>
<dbReference type="GO" id="GO:0046026">
    <property type="term" value="F:precorrin-4 C11-methyltransferase activity"/>
    <property type="evidence" value="ECO:0007669"/>
    <property type="project" value="InterPro"/>
</dbReference>
<sequence length="246" mass="26386">MTCFFIGAGPGAADLLTLRAQRVLARCRTCLYAGSLVPPEVLEHLPSDARRIDTQTLQLDAIVAEIAAAHERGEDVARLHSGDLSIFSALAEQARRLDRLGIPWEIVPGVPAFAAAAAALRRELTVPALSQTVILARYARNASPVPDSEQLERLAEHRATLVVHLGAHALREIAERLLPFYGPDCPAAVVADASRPSEKIVRAPLAELARLAEAAGIKRNAVIVVGRALAAEGFRDSHLYSPARAR</sequence>
<dbReference type="InterPro" id="IPR014776">
    <property type="entry name" value="4pyrrole_Mease_sub2"/>
</dbReference>
<dbReference type="PANTHER" id="PTHR45790:SF4">
    <property type="entry name" value="COBALT-PRECORRIN-4 C(11)-METHYLTRANSFERASE"/>
    <property type="match status" value="1"/>
</dbReference>
<dbReference type="InterPro" id="IPR000878">
    <property type="entry name" value="4pyrrol_Mease"/>
</dbReference>
<dbReference type="Gene3D" id="3.40.1010.10">
    <property type="entry name" value="Cobalt-precorrin-4 Transmethylase, Domain 1"/>
    <property type="match status" value="1"/>
</dbReference>
<dbReference type="GO" id="GO:0032259">
    <property type="term" value="P:methylation"/>
    <property type="evidence" value="ECO:0007669"/>
    <property type="project" value="UniProtKB-KW"/>
</dbReference>
<gene>
    <name evidence="9" type="ORF">SAMN02745716_1228</name>
</gene>
<dbReference type="RefSeq" id="WP_093117151.1">
    <property type="nucleotide sequence ID" value="NZ_FNWJ01000001.1"/>
</dbReference>
<protein>
    <submittedName>
        <fullName evidence="9">Precorrin-4/cobalt-precorrin-4 C11-methyltransferase</fullName>
    </submittedName>
</protein>
<comment type="similarity">
    <text evidence="2 7">Belongs to the precorrin methyltransferase family.</text>
</comment>
<evidence type="ECO:0000256" key="3">
    <source>
        <dbReference type="ARBA" id="ARBA00022573"/>
    </source>
</evidence>
<name>A0A1H6FSX0_THEAL</name>
<evidence type="ECO:0000259" key="8">
    <source>
        <dbReference type="Pfam" id="PF00590"/>
    </source>
</evidence>
<dbReference type="PROSITE" id="PS00839">
    <property type="entry name" value="SUMT_1"/>
    <property type="match status" value="1"/>
</dbReference>
<dbReference type="InterPro" id="IPR006362">
    <property type="entry name" value="Cbl_synth_CobM/CibF"/>
</dbReference>
<dbReference type="InterPro" id="IPR014777">
    <property type="entry name" value="4pyrrole_Mease_sub1"/>
</dbReference>
<keyword evidence="10" id="KW-1185">Reference proteome</keyword>
<dbReference type="Proteomes" id="UP000222056">
    <property type="component" value="Unassembled WGS sequence"/>
</dbReference>
<keyword evidence="5 7" id="KW-0808">Transferase</keyword>
<dbReference type="SUPFAM" id="SSF53790">
    <property type="entry name" value="Tetrapyrrole methylase"/>
    <property type="match status" value="1"/>
</dbReference>
<evidence type="ECO:0000313" key="9">
    <source>
        <dbReference type="EMBL" id="SEH12865.1"/>
    </source>
</evidence>
<reference evidence="10" key="1">
    <citation type="submission" date="2016-10" db="EMBL/GenBank/DDBJ databases">
        <authorList>
            <person name="Varghese N."/>
            <person name="Submissions S."/>
        </authorList>
    </citation>
    <scope>NUCLEOTIDE SEQUENCE [LARGE SCALE GENOMIC DNA]</scope>
    <source>
        <strain evidence="10">ATCC 35263</strain>
    </source>
</reference>
<dbReference type="GO" id="GO:0009236">
    <property type="term" value="P:cobalamin biosynthetic process"/>
    <property type="evidence" value="ECO:0007669"/>
    <property type="project" value="UniProtKB-UniPathway"/>
</dbReference>
<evidence type="ECO:0000256" key="1">
    <source>
        <dbReference type="ARBA" id="ARBA00004953"/>
    </source>
</evidence>
<dbReference type="AlphaFoldDB" id="A0A1H6FSX0"/>
<accession>A0A1H6FSX0</accession>
<dbReference type="InterPro" id="IPR035996">
    <property type="entry name" value="4pyrrol_Methylase_sf"/>
</dbReference>
<evidence type="ECO:0000256" key="5">
    <source>
        <dbReference type="ARBA" id="ARBA00022679"/>
    </source>
</evidence>
<evidence type="ECO:0000256" key="4">
    <source>
        <dbReference type="ARBA" id="ARBA00022603"/>
    </source>
</evidence>
<evidence type="ECO:0000313" key="10">
    <source>
        <dbReference type="Proteomes" id="UP000222056"/>
    </source>
</evidence>
<comment type="pathway">
    <text evidence="1">Cofactor biosynthesis; adenosylcobalamin biosynthesis.</text>
</comment>
<keyword evidence="6" id="KW-0949">S-adenosyl-L-methionine</keyword>
<dbReference type="STRING" id="29539.SAMN02745716_1228"/>
<dbReference type="CDD" id="cd11641">
    <property type="entry name" value="Precorrin-4_C11-MT"/>
    <property type="match status" value="1"/>
</dbReference>
<dbReference type="InterPro" id="IPR050161">
    <property type="entry name" value="Siro_Cobalamin_biosynth"/>
</dbReference>